<evidence type="ECO:0000256" key="1">
    <source>
        <dbReference type="SAM" id="MobiDB-lite"/>
    </source>
</evidence>
<accession>A0A834HSQ0</accession>
<sequence length="466" mass="50114">MTVRIYGTRKNTRPGSENRISLFACRDSPDLFAPRAGHPEKNYKQMKSPIKPSRSSSSTSVHFNMLPKYAVLLVALAASSLIVAKQIPVEIRYERLEHNLNDNLAEKPQLSQEQLKENDLRLKSSFAEELNEEPKDYVKNLDAKVQLSPDQLLQAYKHIPIHHSIQEGDDKEDNLVSLNELRDAGSLRTDTPSLKSLAEKVIEEGLENLRNSFKSSDNEATPSKELWDKLEGEAKDLVQNTEEDGTSRQEGGGQQNFLQSISSGFQNLTSNFIQNFRPASTQNGSSADEGQSQGPIQGFVGFFTGGVQNIVSNIQNLGQNNQPASSNSTVLGDSTTAQPGVIGNIVTNVQHFFQGPGSSNASGTPNQGFFVGAISQINQAVSNIIPTTPASTQGDQGTQQGGPIQQVFQNIGNAFNQFIGQNRTQAPNKNPTTASAAPVTEAASASAPVSEAAAAEEPAPAAAASK</sequence>
<keyword evidence="3" id="KW-1185">Reference proteome</keyword>
<feature type="region of interest" description="Disordered" evidence="1">
    <location>
        <begin position="34"/>
        <end position="57"/>
    </location>
</feature>
<feature type="compositionally biased region" description="Polar residues" evidence="1">
    <location>
        <begin position="277"/>
        <end position="295"/>
    </location>
</feature>
<protein>
    <submittedName>
        <fullName evidence="2">Uncharacterized protein</fullName>
    </submittedName>
</protein>
<dbReference type="AlphaFoldDB" id="A0A834HSQ0"/>
<reference evidence="2" key="1">
    <citation type="submission" date="2020-08" db="EMBL/GenBank/DDBJ databases">
        <title>Genome sequencing and assembly of the red palm weevil Rhynchophorus ferrugineus.</title>
        <authorList>
            <person name="Dias G.B."/>
            <person name="Bergman C.M."/>
            <person name="Manee M."/>
        </authorList>
    </citation>
    <scope>NUCLEOTIDE SEQUENCE</scope>
    <source>
        <strain evidence="2">AA-2017</strain>
        <tissue evidence="2">Whole larva</tissue>
    </source>
</reference>
<dbReference type="Proteomes" id="UP000625711">
    <property type="component" value="Unassembled WGS sequence"/>
</dbReference>
<evidence type="ECO:0000313" key="2">
    <source>
        <dbReference type="EMBL" id="KAF7266377.1"/>
    </source>
</evidence>
<comment type="caution">
    <text evidence="2">The sequence shown here is derived from an EMBL/GenBank/DDBJ whole genome shotgun (WGS) entry which is preliminary data.</text>
</comment>
<feature type="compositionally biased region" description="Low complexity" evidence="1">
    <location>
        <begin position="431"/>
        <end position="466"/>
    </location>
</feature>
<gene>
    <name evidence="2" type="ORF">GWI33_020402</name>
</gene>
<feature type="region of interest" description="Disordered" evidence="1">
    <location>
        <begin position="422"/>
        <end position="466"/>
    </location>
</feature>
<evidence type="ECO:0000313" key="3">
    <source>
        <dbReference type="Proteomes" id="UP000625711"/>
    </source>
</evidence>
<organism evidence="2 3">
    <name type="scientific">Rhynchophorus ferrugineus</name>
    <name type="common">Red palm weevil</name>
    <name type="synonym">Curculio ferrugineus</name>
    <dbReference type="NCBI Taxonomy" id="354439"/>
    <lineage>
        <taxon>Eukaryota</taxon>
        <taxon>Metazoa</taxon>
        <taxon>Ecdysozoa</taxon>
        <taxon>Arthropoda</taxon>
        <taxon>Hexapoda</taxon>
        <taxon>Insecta</taxon>
        <taxon>Pterygota</taxon>
        <taxon>Neoptera</taxon>
        <taxon>Endopterygota</taxon>
        <taxon>Coleoptera</taxon>
        <taxon>Polyphaga</taxon>
        <taxon>Cucujiformia</taxon>
        <taxon>Curculionidae</taxon>
        <taxon>Dryophthorinae</taxon>
        <taxon>Rhynchophorus</taxon>
    </lineage>
</organism>
<name>A0A834HSQ0_RHYFE</name>
<dbReference type="EMBL" id="JAACXV010014549">
    <property type="protein sequence ID" value="KAF7266377.1"/>
    <property type="molecule type" value="Genomic_DNA"/>
</dbReference>
<proteinExistence type="predicted"/>
<dbReference type="OrthoDB" id="6744912at2759"/>
<feature type="region of interest" description="Disordered" evidence="1">
    <location>
        <begin position="277"/>
        <end position="297"/>
    </location>
</feature>
<feature type="compositionally biased region" description="Low complexity" evidence="1">
    <location>
        <begin position="47"/>
        <end position="57"/>
    </location>
</feature>